<sequence length="297" mass="31819">MVKNDAANTTNLSGTMDELEIKITYKNKVATPEEPLGFFLGIQMKQKTPSKASSSASAAQQAGNATVIRQIQTSAAQQAGNATVIRQIQTSAAQQAGNATAIRQIQTSAAQQAGNATAIRQIQASAAQQAGNATAIRQIQARTPSFSHSAGSGVRKPSPASTAAVILRAVGATALLQRVGRPEPLTPNLRRTAINAIADHFVIKKIPLSISNCRNLESELLSLFPGEQESDYTVSGRSRMYVRYNNRKRLEKHHANIRRKLIWTPATTEPLTPKTSVASGSQTLPVAFDEVPDAREK</sequence>
<dbReference type="InterPro" id="IPR031934">
    <property type="entry name" value="DUF4769"/>
</dbReference>
<dbReference type="AlphaFoldDB" id="A0A6I8VAW3"/>
<accession>A0A6I8VAW3</accession>
<dbReference type="RefSeq" id="XP_015037393.2">
    <property type="nucleotide sequence ID" value="XM_015181907.2"/>
</dbReference>
<proteinExistence type="predicted"/>
<gene>
    <name evidence="2" type="primary">LOC26534406</name>
</gene>
<protein>
    <submittedName>
        <fullName evidence="2">Uncharacterized protein</fullName>
    </submittedName>
</protein>
<name>A0A6I8VAW3_DROPS</name>
<reference evidence="1" key="1">
    <citation type="submission" date="2024-06" db="UniProtKB">
        <authorList>
            <consortium name="RefSeq"/>
        </authorList>
    </citation>
    <scope>NUCLEOTIDE SEQUENCE [LARGE SCALE GENOMIC DNA]</scope>
    <source>
        <strain evidence="1">MV2-25</strain>
    </source>
</reference>
<evidence type="ECO:0000313" key="2">
    <source>
        <dbReference type="RefSeq" id="XP_015037393.2"/>
    </source>
</evidence>
<evidence type="ECO:0000313" key="1">
    <source>
        <dbReference type="Proteomes" id="UP000001819"/>
    </source>
</evidence>
<organism evidence="1 2">
    <name type="scientific">Drosophila pseudoobscura pseudoobscura</name>
    <name type="common">Fruit fly</name>
    <dbReference type="NCBI Taxonomy" id="46245"/>
    <lineage>
        <taxon>Eukaryota</taxon>
        <taxon>Metazoa</taxon>
        <taxon>Ecdysozoa</taxon>
        <taxon>Arthropoda</taxon>
        <taxon>Hexapoda</taxon>
        <taxon>Insecta</taxon>
        <taxon>Pterygota</taxon>
        <taxon>Neoptera</taxon>
        <taxon>Endopterygota</taxon>
        <taxon>Diptera</taxon>
        <taxon>Brachycera</taxon>
        <taxon>Muscomorpha</taxon>
        <taxon>Ephydroidea</taxon>
        <taxon>Drosophilidae</taxon>
        <taxon>Drosophila</taxon>
        <taxon>Sophophora</taxon>
    </lineage>
</organism>
<reference evidence="2" key="2">
    <citation type="submission" date="2025-08" db="UniProtKB">
        <authorList>
            <consortium name="RefSeq"/>
        </authorList>
    </citation>
    <scope>IDENTIFICATION</scope>
    <source>
        <strain evidence="2">MV-25-SWS-2005</strain>
        <tissue evidence="2">Whole body</tissue>
    </source>
</reference>
<keyword evidence="1" id="KW-1185">Reference proteome</keyword>
<dbReference type="InParanoid" id="A0A6I8VAW3"/>
<dbReference type="Proteomes" id="UP000001819">
    <property type="component" value="Chromosome 2"/>
</dbReference>
<dbReference type="KEGG" id="dpo:26534406"/>
<dbReference type="Pfam" id="PF15992">
    <property type="entry name" value="DUF4769"/>
    <property type="match status" value="1"/>
</dbReference>